<organism evidence="2 3">
    <name type="scientific">Candidatus Kaiserbacteria bacterium RIFCSPLOWO2_01_FULL_53_17</name>
    <dbReference type="NCBI Taxonomy" id="1798511"/>
    <lineage>
        <taxon>Bacteria</taxon>
        <taxon>Candidatus Kaiseribacteriota</taxon>
    </lineage>
</organism>
<evidence type="ECO:0000313" key="2">
    <source>
        <dbReference type="EMBL" id="OGG73257.1"/>
    </source>
</evidence>
<evidence type="ECO:0000256" key="1">
    <source>
        <dbReference type="SAM" id="Phobius"/>
    </source>
</evidence>
<accession>A0A1F6EI20</accession>
<keyword evidence="1" id="KW-0812">Transmembrane</keyword>
<dbReference type="AlphaFoldDB" id="A0A1F6EI20"/>
<dbReference type="EMBL" id="MFLY01000004">
    <property type="protein sequence ID" value="OGG73257.1"/>
    <property type="molecule type" value="Genomic_DNA"/>
</dbReference>
<name>A0A1F6EI20_9BACT</name>
<feature type="transmembrane region" description="Helical" evidence="1">
    <location>
        <begin position="9"/>
        <end position="28"/>
    </location>
</feature>
<proteinExistence type="predicted"/>
<reference evidence="2 3" key="1">
    <citation type="journal article" date="2016" name="Nat. Commun.">
        <title>Thousands of microbial genomes shed light on interconnected biogeochemical processes in an aquifer system.</title>
        <authorList>
            <person name="Anantharaman K."/>
            <person name="Brown C.T."/>
            <person name="Hug L.A."/>
            <person name="Sharon I."/>
            <person name="Castelle C.J."/>
            <person name="Probst A.J."/>
            <person name="Thomas B.C."/>
            <person name="Singh A."/>
            <person name="Wilkins M.J."/>
            <person name="Karaoz U."/>
            <person name="Brodie E.L."/>
            <person name="Williams K.H."/>
            <person name="Hubbard S.S."/>
            <person name="Banfield J.F."/>
        </authorList>
    </citation>
    <scope>NUCLEOTIDE SEQUENCE [LARGE SCALE GENOMIC DNA]</scope>
</reference>
<gene>
    <name evidence="2" type="ORF">A3A38_03975</name>
</gene>
<evidence type="ECO:0000313" key="3">
    <source>
        <dbReference type="Proteomes" id="UP000177306"/>
    </source>
</evidence>
<keyword evidence="1" id="KW-0472">Membrane</keyword>
<dbReference type="Proteomes" id="UP000177306">
    <property type="component" value="Unassembled WGS sequence"/>
</dbReference>
<comment type="caution">
    <text evidence="2">The sequence shown here is derived from an EMBL/GenBank/DDBJ whole genome shotgun (WGS) entry which is preliminary data.</text>
</comment>
<feature type="transmembrane region" description="Helical" evidence="1">
    <location>
        <begin position="40"/>
        <end position="60"/>
    </location>
</feature>
<keyword evidence="1" id="KW-1133">Transmembrane helix</keyword>
<sequence>MTRDHIHTISLVAGVVAGASIAYTAVAWLRGNSIPEMITWVRAISVALFVILTAIELFVFGKKSQGK</sequence>
<protein>
    <submittedName>
        <fullName evidence="2">Uncharacterized protein</fullName>
    </submittedName>
</protein>